<name>A0A2S7E5K5_9XANT</name>
<evidence type="ECO:0008006" key="3">
    <source>
        <dbReference type="Google" id="ProtNLM"/>
    </source>
</evidence>
<evidence type="ECO:0000313" key="2">
    <source>
        <dbReference type="Proteomes" id="UP000239939"/>
    </source>
</evidence>
<sequence length="220" mass="25202">MYFGSPQNFNDPYDCALSAKVTDLTHEQLARIRKRLPLPAGLGPTDEEIIKLLQSTSQDTITNTIQNTLRNRGVCCFSEKNDNLLMWSHYASQGAGMCLEFDTGGPTFSLLHKVVYSPEFPVIDLERMLCNEDYDQITEMYCTKSQDWSYEQEWRLLHKEAGTRYQYADKELTGVYFGSRTTAEIRVVVGNLARMLNPTDDLWLGELSDASFRLNFTRIP</sequence>
<dbReference type="InterPro" id="IPR021352">
    <property type="entry name" value="DUF2971"/>
</dbReference>
<dbReference type="EMBL" id="MDEJ01000240">
    <property type="protein sequence ID" value="PPU85020.1"/>
    <property type="molecule type" value="Genomic_DNA"/>
</dbReference>
<dbReference type="Pfam" id="PF11185">
    <property type="entry name" value="DUF2971"/>
    <property type="match status" value="1"/>
</dbReference>
<protein>
    <recommendedName>
        <fullName evidence="3">DUF2971 domain-containing protein</fullName>
    </recommendedName>
</protein>
<dbReference type="Proteomes" id="UP000239939">
    <property type="component" value="Unassembled WGS sequence"/>
</dbReference>
<organism evidence="1 2">
    <name type="scientific">Xanthomonas populi</name>
    <dbReference type="NCBI Taxonomy" id="53414"/>
    <lineage>
        <taxon>Bacteria</taxon>
        <taxon>Pseudomonadati</taxon>
        <taxon>Pseudomonadota</taxon>
        <taxon>Gammaproteobacteria</taxon>
        <taxon>Lysobacterales</taxon>
        <taxon>Lysobacteraceae</taxon>
        <taxon>Xanthomonas</taxon>
    </lineage>
</organism>
<dbReference type="AlphaFoldDB" id="A0A2S7E5K5"/>
<reference evidence="2" key="1">
    <citation type="submission" date="2016-08" db="EMBL/GenBank/DDBJ databases">
        <authorList>
            <person name="Merda D."/>
            <person name="Briand M."/>
            <person name="Taghouti G."/>
            <person name="Carrere S."/>
            <person name="Gouzy J."/>
            <person name="Portier P."/>
            <person name="Jacques M.-A."/>
            <person name="Fischer-Le Saux M."/>
        </authorList>
    </citation>
    <scope>NUCLEOTIDE SEQUENCE [LARGE SCALE GENOMIC DNA]</scope>
    <source>
        <strain evidence="2">CFBP1817</strain>
    </source>
</reference>
<accession>A0A2S7E5K5</accession>
<gene>
    <name evidence="1" type="ORF">XpopCFBP1817_19980</name>
</gene>
<keyword evidence="2" id="KW-1185">Reference proteome</keyword>
<comment type="caution">
    <text evidence="1">The sequence shown here is derived from an EMBL/GenBank/DDBJ whole genome shotgun (WGS) entry which is preliminary data.</text>
</comment>
<evidence type="ECO:0000313" key="1">
    <source>
        <dbReference type="EMBL" id="PPU85020.1"/>
    </source>
</evidence>
<proteinExistence type="predicted"/>